<evidence type="ECO:0000259" key="3">
    <source>
        <dbReference type="Pfam" id="PF00483"/>
    </source>
</evidence>
<dbReference type="InterPro" id="IPR005835">
    <property type="entry name" value="NTP_transferase_dom"/>
</dbReference>
<keyword evidence="5" id="KW-1185">Reference proteome</keyword>
<dbReference type="InterPro" id="IPR054790">
    <property type="entry name" value="MurU"/>
</dbReference>
<evidence type="ECO:0000313" key="4">
    <source>
        <dbReference type="EMBL" id="MBN7770312.1"/>
    </source>
</evidence>
<dbReference type="Gene3D" id="3.90.550.10">
    <property type="entry name" value="Spore Coat Polysaccharide Biosynthesis Protein SpsA, Chain A"/>
    <property type="match status" value="1"/>
</dbReference>
<organism evidence="4 5">
    <name type="scientific">Marinobacter daepoensis</name>
    <dbReference type="NCBI Taxonomy" id="262077"/>
    <lineage>
        <taxon>Bacteria</taxon>
        <taxon>Pseudomonadati</taxon>
        <taxon>Pseudomonadota</taxon>
        <taxon>Gammaproteobacteria</taxon>
        <taxon>Pseudomonadales</taxon>
        <taxon>Marinobacteraceae</taxon>
        <taxon>Marinobacter</taxon>
    </lineage>
</organism>
<comment type="caution">
    <text evidence="4">The sequence shown here is derived from an EMBL/GenBank/DDBJ whole genome shotgun (WGS) entry which is preliminary data.</text>
</comment>
<dbReference type="RefSeq" id="WP_029654690.1">
    <property type="nucleotide sequence ID" value="NZ_JAFKDB010000015.1"/>
</dbReference>
<dbReference type="PANTHER" id="PTHR43584">
    <property type="entry name" value="NUCLEOTIDYL TRANSFERASE"/>
    <property type="match status" value="1"/>
</dbReference>
<sequence length="228" mass="25206">MRAIILAAGKGERMRPLTLTTPKPLLPAGGRPLIAYHLETLRKAGLTDIVINHAWLGEQIETQLGNGTRFGVRIRYSPEGEPLETAGGIARALPLLTEGGNDWFLVINGDIWTDFDITRLSPPDDADALLVLVDNPAHHPDGDFYLNDHGQLSPDGPDKLTFSGISLLHRRLFDDLDDAAGKLGPVLRRAMARERVHGLHHTGQWIDVGTPERLQMLDHWLRQRPGTP</sequence>
<proteinExistence type="predicted"/>
<dbReference type="Pfam" id="PF00483">
    <property type="entry name" value="NTP_transferase"/>
    <property type="match status" value="1"/>
</dbReference>
<reference evidence="4 5" key="1">
    <citation type="submission" date="2021-02" db="EMBL/GenBank/DDBJ databases">
        <title>PHA producing bacteria isolated from coastal sediment in Guangdong, Shenzhen.</title>
        <authorList>
            <person name="Zheng W."/>
            <person name="Yu S."/>
            <person name="Huang Y."/>
        </authorList>
    </citation>
    <scope>NUCLEOTIDE SEQUENCE [LARGE SCALE GENOMIC DNA]</scope>
    <source>
        <strain evidence="4 5">TN21-5</strain>
    </source>
</reference>
<dbReference type="CDD" id="cd06422">
    <property type="entry name" value="NTP_transferase_like_1"/>
    <property type="match status" value="1"/>
</dbReference>
<evidence type="ECO:0000256" key="2">
    <source>
        <dbReference type="ARBA" id="ARBA00022695"/>
    </source>
</evidence>
<accession>A0ABS3BEX7</accession>
<protein>
    <submittedName>
        <fullName evidence="4">Nucleotidyltransferase family protein</fullName>
    </submittedName>
</protein>
<dbReference type="InterPro" id="IPR029044">
    <property type="entry name" value="Nucleotide-diphossugar_trans"/>
</dbReference>
<feature type="domain" description="Nucleotidyl transferase" evidence="3">
    <location>
        <begin position="3"/>
        <end position="119"/>
    </location>
</feature>
<dbReference type="InterPro" id="IPR050065">
    <property type="entry name" value="GlmU-like"/>
</dbReference>
<gene>
    <name evidence="4" type="ORF">JYP53_10420</name>
</gene>
<keyword evidence="1" id="KW-0808">Transferase</keyword>
<dbReference type="SUPFAM" id="SSF53448">
    <property type="entry name" value="Nucleotide-diphospho-sugar transferases"/>
    <property type="match status" value="1"/>
</dbReference>
<evidence type="ECO:0000313" key="5">
    <source>
        <dbReference type="Proteomes" id="UP000664344"/>
    </source>
</evidence>
<keyword evidence="2" id="KW-0548">Nucleotidyltransferase</keyword>
<dbReference type="EMBL" id="JAFKDB010000015">
    <property type="protein sequence ID" value="MBN7770312.1"/>
    <property type="molecule type" value="Genomic_DNA"/>
</dbReference>
<dbReference type="PANTHER" id="PTHR43584:SF8">
    <property type="entry name" value="N-ACETYLMURAMATE ALPHA-1-PHOSPHATE URIDYLYLTRANSFERASE"/>
    <property type="match status" value="1"/>
</dbReference>
<dbReference type="NCBIfam" id="NF045761">
    <property type="entry name" value="NAMPUrTaseMurU"/>
    <property type="match status" value="1"/>
</dbReference>
<dbReference type="Proteomes" id="UP000664344">
    <property type="component" value="Unassembled WGS sequence"/>
</dbReference>
<name>A0ABS3BEX7_9GAMM</name>
<evidence type="ECO:0000256" key="1">
    <source>
        <dbReference type="ARBA" id="ARBA00022679"/>
    </source>
</evidence>